<organism evidence="2">
    <name type="scientific">marine sediment metagenome</name>
    <dbReference type="NCBI Taxonomy" id="412755"/>
    <lineage>
        <taxon>unclassified sequences</taxon>
        <taxon>metagenomes</taxon>
        <taxon>ecological metagenomes</taxon>
    </lineage>
</organism>
<proteinExistence type="predicted"/>
<feature type="region of interest" description="Disordered" evidence="1">
    <location>
        <begin position="1"/>
        <end position="20"/>
    </location>
</feature>
<protein>
    <submittedName>
        <fullName evidence="2">Uncharacterized protein</fullName>
    </submittedName>
</protein>
<sequence length="110" mass="12832">MRERKYNSKPNSTSFKKGHKRTLGELNGNWKGNKVGYGALHDWLVLRLGKPKICSLCNTTKAKKFEWANISGEYKRDITDWTRLCTSCHRKKDGHSFKMLETRRKLKCAN</sequence>
<evidence type="ECO:0000313" key="2">
    <source>
        <dbReference type="EMBL" id="KKM07769.1"/>
    </source>
</evidence>
<comment type="caution">
    <text evidence="2">The sequence shown here is derived from an EMBL/GenBank/DDBJ whole genome shotgun (WGS) entry which is preliminary data.</text>
</comment>
<dbReference type="AlphaFoldDB" id="A0A0F9H9J0"/>
<accession>A0A0F9H9J0</accession>
<dbReference type="EMBL" id="LAZR01015700">
    <property type="protein sequence ID" value="KKM07769.1"/>
    <property type="molecule type" value="Genomic_DNA"/>
</dbReference>
<name>A0A0F9H9J0_9ZZZZ</name>
<evidence type="ECO:0000256" key="1">
    <source>
        <dbReference type="SAM" id="MobiDB-lite"/>
    </source>
</evidence>
<gene>
    <name evidence="2" type="ORF">LCGC14_1730510</name>
</gene>
<reference evidence="2" key="1">
    <citation type="journal article" date="2015" name="Nature">
        <title>Complex archaea that bridge the gap between prokaryotes and eukaryotes.</title>
        <authorList>
            <person name="Spang A."/>
            <person name="Saw J.H."/>
            <person name="Jorgensen S.L."/>
            <person name="Zaremba-Niedzwiedzka K."/>
            <person name="Martijn J."/>
            <person name="Lind A.E."/>
            <person name="van Eijk R."/>
            <person name="Schleper C."/>
            <person name="Guy L."/>
            <person name="Ettema T.J."/>
        </authorList>
    </citation>
    <scope>NUCLEOTIDE SEQUENCE</scope>
</reference>